<sequence length="143" mass="14847">MSSATATSTTCASRASSPTAASPANAKVVGASGSALWELQKHLVSATLYYPGDASFATYVTPNTGDLHDIPQQADSYATSATLQILERSTASLSGVPAIFESNGALDRKQDLNTHQLLRESGLTRSATPTTIADVISSPYPTQ</sequence>
<feature type="region of interest" description="Disordered" evidence="1">
    <location>
        <begin position="123"/>
        <end position="143"/>
    </location>
</feature>
<dbReference type="Proteomes" id="UP000182658">
    <property type="component" value="Unassembled WGS sequence"/>
</dbReference>
<accession>A0A1J7ISV4</accession>
<reference evidence="2 3" key="1">
    <citation type="submission" date="2016-10" db="EMBL/GenBank/DDBJ databases">
        <title>Draft genome sequence of Coniochaeta ligniaria NRRL30616, a lignocellulolytic fungus for bioabatement of inhibitors in plant biomass hydrolysates.</title>
        <authorList>
            <consortium name="DOE Joint Genome Institute"/>
            <person name="Jimenez D.J."/>
            <person name="Hector R.E."/>
            <person name="Riley R."/>
            <person name="Sun H."/>
            <person name="Grigoriev I.V."/>
            <person name="Van Elsas J.D."/>
            <person name="Nichols N.N."/>
        </authorList>
    </citation>
    <scope>NUCLEOTIDE SEQUENCE [LARGE SCALE GENOMIC DNA]</scope>
    <source>
        <strain evidence="2 3">NRRL 30616</strain>
    </source>
</reference>
<keyword evidence="3" id="KW-1185">Reference proteome</keyword>
<protein>
    <submittedName>
        <fullName evidence="2">Uncharacterized protein</fullName>
    </submittedName>
</protein>
<gene>
    <name evidence="2" type="ORF">CONLIGDRAFT_685804</name>
</gene>
<feature type="region of interest" description="Disordered" evidence="1">
    <location>
        <begin position="1"/>
        <end position="24"/>
    </location>
</feature>
<name>A0A1J7ISV4_9PEZI</name>
<evidence type="ECO:0000256" key="1">
    <source>
        <dbReference type="SAM" id="MobiDB-lite"/>
    </source>
</evidence>
<dbReference type="EMBL" id="KV875104">
    <property type="protein sequence ID" value="OIW24177.1"/>
    <property type="molecule type" value="Genomic_DNA"/>
</dbReference>
<organism evidence="2 3">
    <name type="scientific">Coniochaeta ligniaria NRRL 30616</name>
    <dbReference type="NCBI Taxonomy" id="1408157"/>
    <lineage>
        <taxon>Eukaryota</taxon>
        <taxon>Fungi</taxon>
        <taxon>Dikarya</taxon>
        <taxon>Ascomycota</taxon>
        <taxon>Pezizomycotina</taxon>
        <taxon>Sordariomycetes</taxon>
        <taxon>Sordariomycetidae</taxon>
        <taxon>Coniochaetales</taxon>
        <taxon>Coniochaetaceae</taxon>
        <taxon>Coniochaeta</taxon>
    </lineage>
</organism>
<evidence type="ECO:0000313" key="3">
    <source>
        <dbReference type="Proteomes" id="UP000182658"/>
    </source>
</evidence>
<evidence type="ECO:0000313" key="2">
    <source>
        <dbReference type="EMBL" id="OIW24177.1"/>
    </source>
</evidence>
<proteinExistence type="predicted"/>
<dbReference type="InParanoid" id="A0A1J7ISV4"/>
<dbReference type="AlphaFoldDB" id="A0A1J7ISV4"/>